<dbReference type="PANTHER" id="PTHR48475">
    <property type="entry name" value="RIBONUCLEASE H"/>
    <property type="match status" value="1"/>
</dbReference>
<keyword evidence="2" id="KW-1185">Reference proteome</keyword>
<evidence type="ECO:0008006" key="3">
    <source>
        <dbReference type="Google" id="ProtNLM"/>
    </source>
</evidence>
<name>A0AA39RBV7_ACESA</name>
<accession>A0AA39RBV7</accession>
<dbReference type="PANTHER" id="PTHR48475:SF2">
    <property type="entry name" value="RIBONUCLEASE H"/>
    <property type="match status" value="1"/>
</dbReference>
<evidence type="ECO:0000313" key="1">
    <source>
        <dbReference type="EMBL" id="KAK0570736.1"/>
    </source>
</evidence>
<dbReference type="SUPFAM" id="SSF56672">
    <property type="entry name" value="DNA/RNA polymerases"/>
    <property type="match status" value="1"/>
</dbReference>
<dbReference type="EMBL" id="JAUESC010000388">
    <property type="protein sequence ID" value="KAK0570736.1"/>
    <property type="molecule type" value="Genomic_DNA"/>
</dbReference>
<reference evidence="1" key="2">
    <citation type="submission" date="2023-06" db="EMBL/GenBank/DDBJ databases">
        <authorList>
            <person name="Swenson N.G."/>
            <person name="Wegrzyn J.L."/>
            <person name="Mcevoy S.L."/>
        </authorList>
    </citation>
    <scope>NUCLEOTIDE SEQUENCE</scope>
    <source>
        <strain evidence="1">NS2018</strain>
        <tissue evidence="1">Leaf</tissue>
    </source>
</reference>
<organism evidence="1 2">
    <name type="scientific">Acer saccharum</name>
    <name type="common">Sugar maple</name>
    <dbReference type="NCBI Taxonomy" id="4024"/>
    <lineage>
        <taxon>Eukaryota</taxon>
        <taxon>Viridiplantae</taxon>
        <taxon>Streptophyta</taxon>
        <taxon>Embryophyta</taxon>
        <taxon>Tracheophyta</taxon>
        <taxon>Spermatophyta</taxon>
        <taxon>Magnoliopsida</taxon>
        <taxon>eudicotyledons</taxon>
        <taxon>Gunneridae</taxon>
        <taxon>Pentapetalae</taxon>
        <taxon>rosids</taxon>
        <taxon>malvids</taxon>
        <taxon>Sapindales</taxon>
        <taxon>Sapindaceae</taxon>
        <taxon>Hippocastanoideae</taxon>
        <taxon>Acereae</taxon>
        <taxon>Acer</taxon>
    </lineage>
</organism>
<reference evidence="1" key="1">
    <citation type="journal article" date="2022" name="Plant J.">
        <title>Strategies of tolerance reflected in two North American maple genomes.</title>
        <authorList>
            <person name="McEvoy S.L."/>
            <person name="Sezen U.U."/>
            <person name="Trouern-Trend A."/>
            <person name="McMahon S.M."/>
            <person name="Schaberg P.G."/>
            <person name="Yang J."/>
            <person name="Wegrzyn J.L."/>
            <person name="Swenson N.G."/>
        </authorList>
    </citation>
    <scope>NUCLEOTIDE SEQUENCE</scope>
    <source>
        <strain evidence="1">NS2018</strain>
    </source>
</reference>
<dbReference type="GO" id="GO:0003676">
    <property type="term" value="F:nucleic acid binding"/>
    <property type="evidence" value="ECO:0007669"/>
    <property type="project" value="InterPro"/>
</dbReference>
<evidence type="ECO:0000313" key="2">
    <source>
        <dbReference type="Proteomes" id="UP001168877"/>
    </source>
</evidence>
<dbReference type="Gene3D" id="3.30.70.270">
    <property type="match status" value="1"/>
</dbReference>
<dbReference type="InterPro" id="IPR036397">
    <property type="entry name" value="RNaseH_sf"/>
</dbReference>
<gene>
    <name evidence="1" type="ORF">LWI29_005635</name>
</gene>
<dbReference type="Proteomes" id="UP001168877">
    <property type="component" value="Unassembled WGS sequence"/>
</dbReference>
<proteinExistence type="predicted"/>
<protein>
    <recommendedName>
        <fullName evidence="3">RNase H type-1 domain-containing protein</fullName>
    </recommendedName>
</protein>
<dbReference type="AlphaFoldDB" id="A0AA39RBV7"/>
<dbReference type="InterPro" id="IPR043128">
    <property type="entry name" value="Rev_trsase/Diguanyl_cyclase"/>
</dbReference>
<dbReference type="Gene3D" id="3.30.420.10">
    <property type="entry name" value="Ribonuclease H-like superfamily/Ribonuclease H"/>
    <property type="match status" value="1"/>
</dbReference>
<comment type="caution">
    <text evidence="1">The sequence shown here is derived from an EMBL/GenBank/DDBJ whole genome shotgun (WGS) entry which is preliminary data.</text>
</comment>
<sequence>MLRSTMEVYIDDMLVKSLIAQQHIDHLRQSFDVLDQYGRLTKWAIKLSEYDINFHPQTALKSQVLVDFIVDFTPSENVQAEQELIALMETTDTRKWTLSVDGSSNIKGSGLGLVLKSPQGDILEQSIHCEFRATNNEAKYEALIAGLDLSKSIYVKKKNTGTKRLSISRSTDEWLL</sequence>
<dbReference type="InterPro" id="IPR043502">
    <property type="entry name" value="DNA/RNA_pol_sf"/>
</dbReference>